<keyword evidence="1" id="KW-0472">Membrane</keyword>
<evidence type="ECO:0000313" key="2">
    <source>
        <dbReference type="EMBL" id="RDH37934.1"/>
    </source>
</evidence>
<keyword evidence="3" id="KW-1185">Reference proteome</keyword>
<dbReference type="RefSeq" id="XP_026630956.1">
    <property type="nucleotide sequence ID" value="XM_026764646.1"/>
</dbReference>
<dbReference type="GeneID" id="38133002"/>
<protein>
    <submittedName>
        <fullName evidence="2">Uncharacterized protein</fullName>
    </submittedName>
</protein>
<evidence type="ECO:0000313" key="3">
    <source>
        <dbReference type="Proteomes" id="UP000253729"/>
    </source>
</evidence>
<sequence>MRIDRYLSNWWDYLSSDIVRQLAFILFLIFDPSLLIHSLSSELLTTIIIIMWYRHLPIYYPYYGYFVMKVKGIYPYPTYTWTSHHIKQLTNK</sequence>
<organism evidence="2 3">
    <name type="scientific">Aspergillus welwitschiae</name>
    <dbReference type="NCBI Taxonomy" id="1341132"/>
    <lineage>
        <taxon>Eukaryota</taxon>
        <taxon>Fungi</taxon>
        <taxon>Dikarya</taxon>
        <taxon>Ascomycota</taxon>
        <taxon>Pezizomycotina</taxon>
        <taxon>Eurotiomycetes</taxon>
        <taxon>Eurotiomycetidae</taxon>
        <taxon>Eurotiales</taxon>
        <taxon>Aspergillaceae</taxon>
        <taxon>Aspergillus</taxon>
        <taxon>Aspergillus subgen. Circumdati</taxon>
    </lineage>
</organism>
<dbReference type="Proteomes" id="UP000253729">
    <property type="component" value="Unassembled WGS sequence"/>
</dbReference>
<keyword evidence="1" id="KW-0812">Transmembrane</keyword>
<feature type="transmembrane region" description="Helical" evidence="1">
    <location>
        <begin position="43"/>
        <end position="62"/>
    </location>
</feature>
<keyword evidence="1" id="KW-1133">Transmembrane helix</keyword>
<evidence type="ECO:0000256" key="1">
    <source>
        <dbReference type="SAM" id="Phobius"/>
    </source>
</evidence>
<name>A0A3F3QF69_9EURO</name>
<dbReference type="AlphaFoldDB" id="A0A3F3QF69"/>
<accession>A0A3F3QF69</accession>
<dbReference type="EMBL" id="KZ852034">
    <property type="protein sequence ID" value="RDH37934.1"/>
    <property type="molecule type" value="Genomic_DNA"/>
</dbReference>
<feature type="transmembrane region" description="Helical" evidence="1">
    <location>
        <begin position="18"/>
        <end position="36"/>
    </location>
</feature>
<gene>
    <name evidence="2" type="ORF">BDQ94DRAFT_135330</name>
</gene>
<reference evidence="2 3" key="1">
    <citation type="submission" date="2018-07" db="EMBL/GenBank/DDBJ databases">
        <title>The genomes of Aspergillus section Nigri reveals drivers in fungal speciation.</title>
        <authorList>
            <consortium name="DOE Joint Genome Institute"/>
            <person name="Vesth T.C."/>
            <person name="Nybo J."/>
            <person name="Theobald S."/>
            <person name="Brandl J."/>
            <person name="Frisvad J.C."/>
            <person name="Nielsen K.F."/>
            <person name="Lyhne E.K."/>
            <person name="Kogle M.E."/>
            <person name="Kuo A."/>
            <person name="Riley R."/>
            <person name="Clum A."/>
            <person name="Nolan M."/>
            <person name="Lipzen A."/>
            <person name="Salamov A."/>
            <person name="Henrissat B."/>
            <person name="Wiebenga A."/>
            <person name="De vries R.P."/>
            <person name="Grigoriev I.V."/>
            <person name="Mortensen U.H."/>
            <person name="Andersen M.R."/>
            <person name="Baker S.E."/>
        </authorList>
    </citation>
    <scope>NUCLEOTIDE SEQUENCE [LARGE SCALE GENOMIC DNA]</scope>
    <source>
        <strain evidence="2 3">CBS 139.54b</strain>
    </source>
</reference>
<proteinExistence type="predicted"/>